<dbReference type="Proteomes" id="UP000299794">
    <property type="component" value="Unassembled WGS sequence"/>
</dbReference>
<evidence type="ECO:0000313" key="3">
    <source>
        <dbReference type="EMBL" id="GDZ95554.1"/>
    </source>
</evidence>
<comment type="caution">
    <text evidence="3">The sequence shown here is derived from an EMBL/GenBank/DDBJ whole genome shotgun (WGS) entry which is preliminary data.</text>
</comment>
<sequence length="506" mass="58627">MELGKFSWVIAQAGGKGTRLKHYTWNKPKCLLSVAGQPLIYHLFDVFPLAQFVIIGDHFYELIEKYIQVFPPKVPVQLIRAKTKGTLSGIDRALTYIPDETPFLLVWCDLLFEEVPNCQIDGKNWIGLSRSFKCRWSYDDSGNLLEESSTERGVAGFFVFDNKAALKDIPESGECVRWLAEQPIQFNEIFLDKTHELGTLDNIAKYQQNSLVSRFFNSVEIVGDRVIKKARVKEFEPLIERELNWYRAVHSFGFNRVPSLISDNPMTISRIKGVHPFDLKLNFQEKIKVLTDIFQTLNLLHSCDRKPSDRKILIDVYVEKTYSRISSIAQLIPYFDQPIIQVNGCLCRNPFHPQYEGLISQWVEEIQVDEFMLIHGDPTFSNMLVDEQSKVWLIDPRGYFGSSLLYGDPMYDWGKLYYSVVGNYDSFNRRQFQLKITDKCIDLNIESNGWQDLESMFTETFSTKISMIRLLHALIWLSLSGYVTDDYDSIIASFYNGLFWLEDAVK</sequence>
<dbReference type="SUPFAM" id="SSF56112">
    <property type="entry name" value="Protein kinase-like (PK-like)"/>
    <property type="match status" value="1"/>
</dbReference>
<gene>
    <name evidence="3" type="ORF">PA905_39840</name>
</gene>
<protein>
    <recommendedName>
        <fullName evidence="5">MobA-like NTP transferase domain-containing protein</fullName>
    </recommendedName>
</protein>
<dbReference type="GO" id="GO:0016779">
    <property type="term" value="F:nucleotidyltransferase activity"/>
    <property type="evidence" value="ECO:0007669"/>
    <property type="project" value="UniProtKB-ARBA"/>
</dbReference>
<reference evidence="4" key="1">
    <citation type="submission" date="2019-02" db="EMBL/GenBank/DDBJ databases">
        <title>Draft genome sequence of Planktothrix agardhii NIES-905.</title>
        <authorList>
            <person name="Yamaguchi H."/>
            <person name="Suzuki S."/>
            <person name="Kawachi M."/>
        </authorList>
    </citation>
    <scope>NUCLEOTIDE SEQUENCE [LARGE SCALE GENOMIC DNA]</scope>
    <source>
        <strain evidence="4">CCAP 1459/11A</strain>
    </source>
</reference>
<evidence type="ECO:0008006" key="5">
    <source>
        <dbReference type="Google" id="ProtNLM"/>
    </source>
</evidence>
<feature type="domain" description="MobA-like NTP transferase" evidence="2">
    <location>
        <begin position="13"/>
        <end position="112"/>
    </location>
</feature>
<name>A0A4P5ZK98_PLAAG</name>
<feature type="domain" description="Aminoglycoside phosphotransferase" evidence="1">
    <location>
        <begin position="223"/>
        <end position="421"/>
    </location>
</feature>
<dbReference type="InterPro" id="IPR025877">
    <property type="entry name" value="MobA-like_NTP_Trfase"/>
</dbReference>
<dbReference type="Gene3D" id="3.90.1200.10">
    <property type="match status" value="1"/>
</dbReference>
<dbReference type="InterPro" id="IPR029044">
    <property type="entry name" value="Nucleotide-diphossugar_trans"/>
</dbReference>
<dbReference type="InterPro" id="IPR011009">
    <property type="entry name" value="Kinase-like_dom_sf"/>
</dbReference>
<dbReference type="EMBL" id="BJCD01000061">
    <property type="protein sequence ID" value="GDZ95554.1"/>
    <property type="molecule type" value="Genomic_DNA"/>
</dbReference>
<dbReference type="Pfam" id="PF12804">
    <property type="entry name" value="NTP_transf_3"/>
    <property type="match status" value="1"/>
</dbReference>
<dbReference type="Pfam" id="PF01636">
    <property type="entry name" value="APH"/>
    <property type="match status" value="1"/>
</dbReference>
<dbReference type="AlphaFoldDB" id="A0A4P5ZK98"/>
<dbReference type="RefSeq" id="WP_141295587.1">
    <property type="nucleotide sequence ID" value="NZ_BJCD01000061.1"/>
</dbReference>
<evidence type="ECO:0000259" key="1">
    <source>
        <dbReference type="Pfam" id="PF01636"/>
    </source>
</evidence>
<accession>A0A4P5ZK98</accession>
<dbReference type="SUPFAM" id="SSF53448">
    <property type="entry name" value="Nucleotide-diphospho-sugar transferases"/>
    <property type="match status" value="1"/>
</dbReference>
<organism evidence="3 4">
    <name type="scientific">Planktothrix agardhii CCAP 1459/11A</name>
    <dbReference type="NCBI Taxonomy" id="282420"/>
    <lineage>
        <taxon>Bacteria</taxon>
        <taxon>Bacillati</taxon>
        <taxon>Cyanobacteriota</taxon>
        <taxon>Cyanophyceae</taxon>
        <taxon>Oscillatoriophycideae</taxon>
        <taxon>Oscillatoriales</taxon>
        <taxon>Microcoleaceae</taxon>
        <taxon>Planktothrix</taxon>
    </lineage>
</organism>
<dbReference type="Gene3D" id="3.90.550.10">
    <property type="entry name" value="Spore Coat Polysaccharide Biosynthesis Protein SpsA, Chain A"/>
    <property type="match status" value="1"/>
</dbReference>
<evidence type="ECO:0000313" key="4">
    <source>
        <dbReference type="Proteomes" id="UP000299794"/>
    </source>
</evidence>
<evidence type="ECO:0000259" key="2">
    <source>
        <dbReference type="Pfam" id="PF12804"/>
    </source>
</evidence>
<proteinExistence type="predicted"/>
<dbReference type="InterPro" id="IPR002575">
    <property type="entry name" value="Aminoglycoside_PTrfase"/>
</dbReference>